<dbReference type="GO" id="GO:0016757">
    <property type="term" value="F:glycosyltransferase activity"/>
    <property type="evidence" value="ECO:0007669"/>
    <property type="project" value="UniProtKB-KW"/>
</dbReference>
<dbReference type="EMBL" id="CP001577">
    <property type="protein sequence ID" value="ACO70645.1"/>
    <property type="molecule type" value="Genomic_DNA"/>
</dbReference>
<dbReference type="InterPro" id="IPR003406">
    <property type="entry name" value="Glyco_trans_14"/>
</dbReference>
<dbReference type="FunCoup" id="C1FJQ9">
    <property type="interactions" value="426"/>
</dbReference>
<gene>
    <name evidence="7" type="ORF">MICPUN_62899</name>
</gene>
<keyword evidence="3" id="KW-0808">Transferase</keyword>
<dbReference type="STRING" id="296587.C1FJQ9"/>
<evidence type="ECO:0000256" key="6">
    <source>
        <dbReference type="SAM" id="MobiDB-lite"/>
    </source>
</evidence>
<dbReference type="OrthoDB" id="191334at2759"/>
<dbReference type="Pfam" id="PF02485">
    <property type="entry name" value="Branch"/>
    <property type="match status" value="1"/>
</dbReference>
<dbReference type="InterPro" id="IPR044174">
    <property type="entry name" value="BC10-like"/>
</dbReference>
<organism evidence="7 8">
    <name type="scientific">Micromonas commoda (strain RCC299 / NOUM17 / CCMP2709)</name>
    <name type="common">Picoplanktonic green alga</name>
    <dbReference type="NCBI Taxonomy" id="296587"/>
    <lineage>
        <taxon>Eukaryota</taxon>
        <taxon>Viridiplantae</taxon>
        <taxon>Chlorophyta</taxon>
        <taxon>Mamiellophyceae</taxon>
        <taxon>Mamiellales</taxon>
        <taxon>Mamiellaceae</taxon>
        <taxon>Micromonas</taxon>
    </lineage>
</organism>
<keyword evidence="8" id="KW-1185">Reference proteome</keyword>
<dbReference type="Proteomes" id="UP000002009">
    <property type="component" value="Chromosome 12"/>
</dbReference>
<feature type="compositionally biased region" description="Pro residues" evidence="6">
    <location>
        <begin position="93"/>
        <end position="110"/>
    </location>
</feature>
<evidence type="ECO:0000313" key="7">
    <source>
        <dbReference type="EMBL" id="ACO70645.1"/>
    </source>
</evidence>
<keyword evidence="4" id="KW-0472">Membrane</keyword>
<evidence type="ECO:0000256" key="2">
    <source>
        <dbReference type="ARBA" id="ARBA00022676"/>
    </source>
</evidence>
<keyword evidence="5" id="KW-0325">Glycoprotein</keyword>
<evidence type="ECO:0000256" key="4">
    <source>
        <dbReference type="ARBA" id="ARBA00023136"/>
    </source>
</evidence>
<feature type="region of interest" description="Disordered" evidence="6">
    <location>
        <begin position="87"/>
        <end position="111"/>
    </location>
</feature>
<proteinExistence type="predicted"/>
<dbReference type="GeneID" id="8248015"/>
<evidence type="ECO:0000313" key="8">
    <source>
        <dbReference type="Proteomes" id="UP000002009"/>
    </source>
</evidence>
<dbReference type="eggNOG" id="ENOG502SSZ6">
    <property type="taxonomic scope" value="Eukaryota"/>
</dbReference>
<feature type="region of interest" description="Disordered" evidence="6">
    <location>
        <begin position="1"/>
        <end position="54"/>
    </location>
</feature>
<dbReference type="InParanoid" id="C1FJQ9"/>
<feature type="compositionally biased region" description="Basic and acidic residues" evidence="6">
    <location>
        <begin position="10"/>
        <end position="21"/>
    </location>
</feature>
<dbReference type="PANTHER" id="PTHR31042:SF8">
    <property type="entry name" value="CORE-2_I-BRANCHING BETA-1,6-N-ACETYLGLUCOSAMINYLTRANSFERASE FAMILY PROTEIN"/>
    <property type="match status" value="1"/>
</dbReference>
<name>C1FJQ9_MICCC</name>
<dbReference type="GO" id="GO:0016020">
    <property type="term" value="C:membrane"/>
    <property type="evidence" value="ECO:0007669"/>
    <property type="project" value="UniProtKB-SubCell"/>
</dbReference>
<dbReference type="RefSeq" id="XP_002509387.1">
    <property type="nucleotide sequence ID" value="XM_002509341.1"/>
</dbReference>
<protein>
    <submittedName>
        <fullName evidence="7">Uncharacterized protein</fullName>
    </submittedName>
</protein>
<dbReference type="KEGG" id="mis:MICPUN_62899"/>
<evidence type="ECO:0000256" key="3">
    <source>
        <dbReference type="ARBA" id="ARBA00022679"/>
    </source>
</evidence>
<evidence type="ECO:0000256" key="5">
    <source>
        <dbReference type="ARBA" id="ARBA00023180"/>
    </source>
</evidence>
<sequence length="457" mass="50285">MPQDAAGTVLRERSVADRARAPEPAARNSPAHPPPPPPPPPTRRRGAFLPAPSDGGRVRRFLVSLAMGAAVAAVFEATAGDDGVIRASRWAPSPRPDPPAPAVQTPPPPDDAFDPWVFDKDRRKVAFLFVTKTGELPHDHLWARFFAGQDPDLYAVHVHVPSAFAFDATNTAAPEVFAGTEVRSVPPFFDDTKPRSGSTVTRVTKALLRRALLDEDVARFVTISDSCVPIRTFPELRAYLLDGGQDQGKNVERSFVDSRLDPALAPKVRDAMRSLGVPKLAWRKGSSWFALTRPHARLVAEDVKVFDAILKGCRDDNENDDDNGDDKNDDTTDERVCVVDDHYVPTLLAFHGKEPHVEVRSVTYENWWPVTRRRAKRYAVQEAKDAVRVIRGKFLSDDPVRDGNKDVVGGSGSRSCGYFRGGGDRAGTRRPCWLIARKFTARAGRRIGKFAATAVGY</sequence>
<comment type="subcellular location">
    <subcellularLocation>
        <location evidence="1">Membrane</location>
        <topology evidence="1">Single-pass type II membrane protein</topology>
    </subcellularLocation>
</comment>
<evidence type="ECO:0000256" key="1">
    <source>
        <dbReference type="ARBA" id="ARBA00004606"/>
    </source>
</evidence>
<keyword evidence="2" id="KW-0328">Glycosyltransferase</keyword>
<feature type="compositionally biased region" description="Pro residues" evidence="6">
    <location>
        <begin position="31"/>
        <end position="41"/>
    </location>
</feature>
<accession>C1FJQ9</accession>
<dbReference type="AlphaFoldDB" id="C1FJQ9"/>
<reference evidence="7 8" key="1">
    <citation type="journal article" date="2009" name="Science">
        <title>Green evolution and dynamic adaptations revealed by genomes of the marine picoeukaryotes Micromonas.</title>
        <authorList>
            <person name="Worden A.Z."/>
            <person name="Lee J.H."/>
            <person name="Mock T."/>
            <person name="Rouze P."/>
            <person name="Simmons M.P."/>
            <person name="Aerts A.L."/>
            <person name="Allen A.E."/>
            <person name="Cuvelier M.L."/>
            <person name="Derelle E."/>
            <person name="Everett M.V."/>
            <person name="Foulon E."/>
            <person name="Grimwood J."/>
            <person name="Gundlach H."/>
            <person name="Henrissat B."/>
            <person name="Napoli C."/>
            <person name="McDonald S.M."/>
            <person name="Parker M.S."/>
            <person name="Rombauts S."/>
            <person name="Salamov A."/>
            <person name="Von Dassow P."/>
            <person name="Badger J.H."/>
            <person name="Coutinho P.M."/>
            <person name="Demir E."/>
            <person name="Dubchak I."/>
            <person name="Gentemann C."/>
            <person name="Eikrem W."/>
            <person name="Gready J.E."/>
            <person name="John U."/>
            <person name="Lanier W."/>
            <person name="Lindquist E.A."/>
            <person name="Lucas S."/>
            <person name="Mayer K.F."/>
            <person name="Moreau H."/>
            <person name="Not F."/>
            <person name="Otillar R."/>
            <person name="Panaud O."/>
            <person name="Pangilinan J."/>
            <person name="Paulsen I."/>
            <person name="Piegu B."/>
            <person name="Poliakov A."/>
            <person name="Robbens S."/>
            <person name="Schmutz J."/>
            <person name="Toulza E."/>
            <person name="Wyss T."/>
            <person name="Zelensky A."/>
            <person name="Zhou K."/>
            <person name="Armbrust E.V."/>
            <person name="Bhattacharya D."/>
            <person name="Goodenough U.W."/>
            <person name="Van de Peer Y."/>
            <person name="Grigoriev I.V."/>
        </authorList>
    </citation>
    <scope>NUCLEOTIDE SEQUENCE [LARGE SCALE GENOMIC DNA]</scope>
    <source>
        <strain evidence="8">RCC299 / NOUM17</strain>
    </source>
</reference>
<dbReference type="PANTHER" id="PTHR31042">
    <property type="entry name" value="CORE-2/I-BRANCHING BETA-1,6-N-ACETYLGLUCOSAMINYLTRANSFERASE FAMILY PROTEIN-RELATED"/>
    <property type="match status" value="1"/>
</dbReference>